<proteinExistence type="predicted"/>
<dbReference type="AlphaFoldDB" id="M7ZJ45"/>
<accession>M7ZJ45</accession>
<evidence type="ECO:0000313" key="1">
    <source>
        <dbReference type="EMBL" id="EMS60122.1"/>
    </source>
</evidence>
<reference evidence="1" key="1">
    <citation type="journal article" date="2013" name="Nature">
        <title>Draft genome of the wheat A-genome progenitor Triticum urartu.</title>
        <authorList>
            <person name="Ling H.Q."/>
            <person name="Zhao S."/>
            <person name="Liu D."/>
            <person name="Wang J."/>
            <person name="Sun H."/>
            <person name="Zhang C."/>
            <person name="Fan H."/>
            <person name="Li D."/>
            <person name="Dong L."/>
            <person name="Tao Y."/>
            <person name="Gao C."/>
            <person name="Wu H."/>
            <person name="Li Y."/>
            <person name="Cui Y."/>
            <person name="Guo X."/>
            <person name="Zheng S."/>
            <person name="Wang B."/>
            <person name="Yu K."/>
            <person name="Liang Q."/>
            <person name="Yang W."/>
            <person name="Lou X."/>
            <person name="Chen J."/>
            <person name="Feng M."/>
            <person name="Jian J."/>
            <person name="Zhang X."/>
            <person name="Luo G."/>
            <person name="Jiang Y."/>
            <person name="Liu J."/>
            <person name="Wang Z."/>
            <person name="Sha Y."/>
            <person name="Zhang B."/>
            <person name="Wu H."/>
            <person name="Tang D."/>
            <person name="Shen Q."/>
            <person name="Xue P."/>
            <person name="Zou S."/>
            <person name="Wang X."/>
            <person name="Liu X."/>
            <person name="Wang F."/>
            <person name="Yang Y."/>
            <person name="An X."/>
            <person name="Dong Z."/>
            <person name="Zhang K."/>
            <person name="Zhang X."/>
            <person name="Luo M.C."/>
            <person name="Dvorak J."/>
            <person name="Tong Y."/>
            <person name="Wang J."/>
            <person name="Yang H."/>
            <person name="Li Z."/>
            <person name="Wang D."/>
            <person name="Zhang A."/>
            <person name="Wang J."/>
        </authorList>
    </citation>
    <scope>NUCLEOTIDE SEQUENCE</scope>
</reference>
<protein>
    <submittedName>
        <fullName evidence="1">Uncharacterized protein</fullName>
    </submittedName>
</protein>
<dbReference type="OMA" id="EDHDSCG"/>
<dbReference type="EMBL" id="KD113109">
    <property type="protein sequence ID" value="EMS60122.1"/>
    <property type="molecule type" value="Genomic_DNA"/>
</dbReference>
<dbReference type="PANTHER" id="PTHR35163:SF14">
    <property type="entry name" value="FACTOR OF DNA METHYLATION 1-5_IDN2 DOMAIN-CONTAINING PROTEIN"/>
    <property type="match status" value="1"/>
</dbReference>
<sequence>MRGVNCGVVEWVDHPWPIIMQRCLLKLWGMLDESNDDRQAKDEEISMLKMDNEQVNLKLENLVAAVERTNVITMKIDRQKKRMGIVDKDVKPIQRSLTSAIHNLTDDNGEIKLDRDFLKEVHKLKENRKKMESVICDLLGQGLTNTDDLLMIKAILEK</sequence>
<name>M7ZJ45_TRIUA</name>
<organism evidence="1">
    <name type="scientific">Triticum urartu</name>
    <name type="common">Red wild einkorn</name>
    <name type="synonym">Crithodium urartu</name>
    <dbReference type="NCBI Taxonomy" id="4572"/>
    <lineage>
        <taxon>Eukaryota</taxon>
        <taxon>Viridiplantae</taxon>
        <taxon>Streptophyta</taxon>
        <taxon>Embryophyta</taxon>
        <taxon>Tracheophyta</taxon>
        <taxon>Spermatophyta</taxon>
        <taxon>Magnoliopsida</taxon>
        <taxon>Liliopsida</taxon>
        <taxon>Poales</taxon>
        <taxon>Poaceae</taxon>
        <taxon>BOP clade</taxon>
        <taxon>Pooideae</taxon>
        <taxon>Triticodae</taxon>
        <taxon>Triticeae</taxon>
        <taxon>Triticinae</taxon>
        <taxon>Triticum</taxon>
    </lineage>
</organism>
<gene>
    <name evidence="1" type="ORF">TRIUR3_02080</name>
</gene>
<dbReference type="PANTHER" id="PTHR35163">
    <property type="entry name" value="OS02G0467300 PROTEIN"/>
    <property type="match status" value="1"/>
</dbReference>